<gene>
    <name evidence="1" type="ORF">PFLUV_G00136470</name>
</gene>
<accession>A0A6A5F5H8</accession>
<dbReference type="Proteomes" id="UP000465112">
    <property type="component" value="Chromosome 11"/>
</dbReference>
<name>A0A6A5F5H8_PERFL</name>
<dbReference type="InterPro" id="IPR042235">
    <property type="entry name" value="ZP-C_dom"/>
</dbReference>
<dbReference type="AlphaFoldDB" id="A0A6A5F5H8"/>
<comment type="caution">
    <text evidence="1">The sequence shown here is derived from an EMBL/GenBank/DDBJ whole genome shotgun (WGS) entry which is preliminary data.</text>
</comment>
<dbReference type="EMBL" id="VHII01000011">
    <property type="protein sequence ID" value="KAF1383884.1"/>
    <property type="molecule type" value="Genomic_DNA"/>
</dbReference>
<reference evidence="1 2" key="1">
    <citation type="submission" date="2019-06" db="EMBL/GenBank/DDBJ databases">
        <title>A chromosome-scale genome assembly of the European perch, Perca fluviatilis.</title>
        <authorList>
            <person name="Roques C."/>
            <person name="Zahm M."/>
            <person name="Cabau C."/>
            <person name="Klopp C."/>
            <person name="Bouchez O."/>
            <person name="Donnadieu C."/>
            <person name="Kuhl H."/>
            <person name="Gislard M."/>
            <person name="Guendouz S."/>
            <person name="Journot L."/>
            <person name="Haffray P."/>
            <person name="Bestin A."/>
            <person name="Morvezen R."/>
            <person name="Feron R."/>
            <person name="Wen M."/>
            <person name="Jouanno E."/>
            <person name="Herpin A."/>
            <person name="Schartl M."/>
            <person name="Postlethwait J."/>
            <person name="Schaerlinger B."/>
            <person name="Chardard D."/>
            <person name="Lecocq T."/>
            <person name="Poncet C."/>
            <person name="Jaffrelo L."/>
            <person name="Lampietro C."/>
            <person name="Guiguen Y."/>
        </authorList>
    </citation>
    <scope>NUCLEOTIDE SEQUENCE [LARGE SCALE GENOMIC DNA]</scope>
    <source>
        <tissue evidence="1">Blood</tissue>
    </source>
</reference>
<evidence type="ECO:0000313" key="1">
    <source>
        <dbReference type="EMBL" id="KAF1383884.1"/>
    </source>
</evidence>
<dbReference type="Gene3D" id="2.60.40.4100">
    <property type="entry name" value="Zona pellucida, ZP-C domain"/>
    <property type="match status" value="1"/>
</dbReference>
<keyword evidence="2" id="KW-1185">Reference proteome</keyword>
<proteinExistence type="predicted"/>
<organism evidence="1 2">
    <name type="scientific">Perca fluviatilis</name>
    <name type="common">European perch</name>
    <dbReference type="NCBI Taxonomy" id="8168"/>
    <lineage>
        <taxon>Eukaryota</taxon>
        <taxon>Metazoa</taxon>
        <taxon>Chordata</taxon>
        <taxon>Craniata</taxon>
        <taxon>Vertebrata</taxon>
        <taxon>Euteleostomi</taxon>
        <taxon>Actinopterygii</taxon>
        <taxon>Neopterygii</taxon>
        <taxon>Teleostei</taxon>
        <taxon>Neoteleostei</taxon>
        <taxon>Acanthomorphata</taxon>
        <taxon>Eupercaria</taxon>
        <taxon>Perciformes</taxon>
        <taxon>Percoidei</taxon>
        <taxon>Percidae</taxon>
        <taxon>Percinae</taxon>
        <taxon>Perca</taxon>
    </lineage>
</organism>
<protein>
    <submittedName>
        <fullName evidence="1">Uncharacterized protein</fullName>
    </submittedName>
</protein>
<sequence>MPGRTHGNMKPQLYGMQLRLDGATIPVACHYEKCLADAYLTNSNSRFLPRIEEHKLRFQLEAFRFYQEPGNQMAVS</sequence>
<evidence type="ECO:0000313" key="2">
    <source>
        <dbReference type="Proteomes" id="UP000465112"/>
    </source>
</evidence>